<comment type="caution">
    <text evidence="2">The sequence shown here is derived from an EMBL/GenBank/DDBJ whole genome shotgun (WGS) entry which is preliminary data.</text>
</comment>
<keyword evidence="1" id="KW-1133">Transmembrane helix</keyword>
<evidence type="ECO:0000313" key="2">
    <source>
        <dbReference type="EMBL" id="MDF8264807.1"/>
    </source>
</evidence>
<sequence>MRRAAWAVAALVLAAFLGFEALTYGGWAWATGALGLIGPDLAFLAAIGSDPRESGQGRLAPRAVPAYNLLHRWQVALAVTVAVCFLPISHAAFVPWFVLGLGWLLHIAVDRLAGYGLRDADGWIRGRRHVAVADRG</sequence>
<dbReference type="InterPro" id="IPR025356">
    <property type="entry name" value="DUF4260"/>
</dbReference>
<evidence type="ECO:0000313" key="3">
    <source>
        <dbReference type="Proteomes" id="UP001528912"/>
    </source>
</evidence>
<accession>A0ABT6C936</accession>
<name>A0ABT6C936_9MICO</name>
<feature type="transmembrane region" description="Helical" evidence="1">
    <location>
        <begin position="69"/>
        <end position="88"/>
    </location>
</feature>
<dbReference type="Pfam" id="PF14079">
    <property type="entry name" value="DUF4260"/>
    <property type="match status" value="1"/>
</dbReference>
<dbReference type="RefSeq" id="WP_277192193.1">
    <property type="nucleotide sequence ID" value="NZ_JAROAV010000028.1"/>
</dbReference>
<dbReference type="Proteomes" id="UP001528912">
    <property type="component" value="Unassembled WGS sequence"/>
</dbReference>
<keyword evidence="3" id="KW-1185">Reference proteome</keyword>
<proteinExistence type="predicted"/>
<evidence type="ECO:0000256" key="1">
    <source>
        <dbReference type="SAM" id="Phobius"/>
    </source>
</evidence>
<organism evidence="2 3">
    <name type="scientific">Luteipulveratus flavus</name>
    <dbReference type="NCBI Taxonomy" id="3031728"/>
    <lineage>
        <taxon>Bacteria</taxon>
        <taxon>Bacillati</taxon>
        <taxon>Actinomycetota</taxon>
        <taxon>Actinomycetes</taxon>
        <taxon>Micrococcales</taxon>
        <taxon>Dermacoccaceae</taxon>
        <taxon>Luteipulveratus</taxon>
    </lineage>
</organism>
<dbReference type="EMBL" id="JAROAV010000028">
    <property type="protein sequence ID" value="MDF8264807.1"/>
    <property type="molecule type" value="Genomic_DNA"/>
</dbReference>
<protein>
    <submittedName>
        <fullName evidence="2">DUF4260 family protein</fullName>
    </submittedName>
</protein>
<keyword evidence="1" id="KW-0472">Membrane</keyword>
<gene>
    <name evidence="2" type="ORF">P4R38_11175</name>
</gene>
<reference evidence="2 3" key="1">
    <citation type="submission" date="2023-03" db="EMBL/GenBank/DDBJ databases">
        <title>YIM 133296 draft genome.</title>
        <authorList>
            <person name="Xiong L."/>
        </authorList>
    </citation>
    <scope>NUCLEOTIDE SEQUENCE [LARGE SCALE GENOMIC DNA]</scope>
    <source>
        <strain evidence="2 3">YIM 133296</strain>
    </source>
</reference>
<keyword evidence="1" id="KW-0812">Transmembrane</keyword>